<dbReference type="Pfam" id="PF13149">
    <property type="entry name" value="Mfa_like_1"/>
    <property type="match status" value="1"/>
</dbReference>
<dbReference type="RefSeq" id="WP_183670117.1">
    <property type="nucleotide sequence ID" value="NZ_BMPB01000001.1"/>
</dbReference>
<dbReference type="Gene3D" id="2.60.40.2630">
    <property type="match status" value="1"/>
</dbReference>
<name>A0ABR6KKF1_9BACT</name>
<dbReference type="Gene3D" id="2.60.40.2620">
    <property type="entry name" value="Fimbrillin-like"/>
    <property type="match status" value="1"/>
</dbReference>
<comment type="caution">
    <text evidence="1">The sequence shown here is derived from an EMBL/GenBank/DDBJ whole genome shotgun (WGS) entry which is preliminary data.</text>
</comment>
<dbReference type="InterPro" id="IPR042278">
    <property type="entry name" value="Mfa-like_1_N"/>
</dbReference>
<reference evidence="1 2" key="1">
    <citation type="submission" date="2020-08" db="EMBL/GenBank/DDBJ databases">
        <title>Genomic Encyclopedia of Type Strains, Phase IV (KMG-IV): sequencing the most valuable type-strain genomes for metagenomic binning, comparative biology and taxonomic classification.</title>
        <authorList>
            <person name="Goeker M."/>
        </authorList>
    </citation>
    <scope>NUCLEOTIDE SEQUENCE [LARGE SCALE GENOMIC DNA]</scope>
    <source>
        <strain evidence="1 2">DSM 102983</strain>
    </source>
</reference>
<evidence type="ECO:0008006" key="3">
    <source>
        <dbReference type="Google" id="ProtNLM"/>
    </source>
</evidence>
<dbReference type="InterPro" id="IPR025049">
    <property type="entry name" value="Mfa-like_1"/>
</dbReference>
<dbReference type="CDD" id="cd13121">
    <property type="entry name" value="BF2867_like_C"/>
    <property type="match status" value="1"/>
</dbReference>
<gene>
    <name evidence="1" type="ORF">GGQ57_001715</name>
</gene>
<evidence type="ECO:0000313" key="2">
    <source>
        <dbReference type="Proteomes" id="UP000533637"/>
    </source>
</evidence>
<sequence>MRNLLLFITLISCLAGCSHESNFVAIESISAKEKPLKIITRILTTKSANFVQEFKEGSEIGLLITREDDGGLYDEDSDYINVKAQANLISNKISWQQTPEVTLNFDPAIVYAYYPYQSQMRLSTASIPVKISPDATQTRDYMYGTHALGQKALNSISPMVLLNMEHALSLISFQINLEKTEEGSYELDAVQLGNKAGGTALICKGMMDIRTGQITGTACCSVATRLNLEEPVTLTKEFCDPQQIMVIPTRSALMAEGDIEALFTINGTSYKYKIPAKTVWEKGYKYLYKLTLSGEALTLKEVSVTDWMQGNGEDATSSIM</sequence>
<proteinExistence type="predicted"/>
<dbReference type="EMBL" id="JACHOC010000003">
    <property type="protein sequence ID" value="MBB4621818.1"/>
    <property type="molecule type" value="Genomic_DNA"/>
</dbReference>
<accession>A0ABR6KKF1</accession>
<protein>
    <recommendedName>
        <fullName evidence="3">Fimbrillin family protein</fullName>
    </recommendedName>
</protein>
<keyword evidence="2" id="KW-1185">Reference proteome</keyword>
<evidence type="ECO:0000313" key="1">
    <source>
        <dbReference type="EMBL" id="MBB4621818.1"/>
    </source>
</evidence>
<organism evidence="1 2">
    <name type="scientific">Parabacteroides faecis</name>
    <dbReference type="NCBI Taxonomy" id="1217282"/>
    <lineage>
        <taxon>Bacteria</taxon>
        <taxon>Pseudomonadati</taxon>
        <taxon>Bacteroidota</taxon>
        <taxon>Bacteroidia</taxon>
        <taxon>Bacteroidales</taxon>
        <taxon>Tannerellaceae</taxon>
        <taxon>Parabacteroides</taxon>
    </lineage>
</organism>
<dbReference type="Proteomes" id="UP000533637">
    <property type="component" value="Unassembled WGS sequence"/>
</dbReference>
<dbReference type="CDD" id="cd13120">
    <property type="entry name" value="BF2867_like_N"/>
    <property type="match status" value="1"/>
</dbReference>